<feature type="chain" id="PRO_5046536827" description="Secreted protein" evidence="1">
    <location>
        <begin position="28"/>
        <end position="104"/>
    </location>
</feature>
<dbReference type="RefSeq" id="WP_189988903.1">
    <property type="nucleotide sequence ID" value="NZ_BNCB01000001.1"/>
</dbReference>
<accession>A0ABQ3RBZ2</accession>
<evidence type="ECO:0008006" key="4">
    <source>
        <dbReference type="Google" id="ProtNLM"/>
    </source>
</evidence>
<comment type="caution">
    <text evidence="2">The sequence shown here is derived from an EMBL/GenBank/DDBJ whole genome shotgun (WGS) entry which is preliminary data.</text>
</comment>
<evidence type="ECO:0000256" key="1">
    <source>
        <dbReference type="SAM" id="SignalP"/>
    </source>
</evidence>
<keyword evidence="1" id="KW-0732">Signal</keyword>
<dbReference type="Proteomes" id="UP000646738">
    <property type="component" value="Unassembled WGS sequence"/>
</dbReference>
<name>A0ABQ3RBZ2_STRRR</name>
<feature type="signal peptide" evidence="1">
    <location>
        <begin position="1"/>
        <end position="27"/>
    </location>
</feature>
<evidence type="ECO:0000313" key="3">
    <source>
        <dbReference type="Proteomes" id="UP000646738"/>
    </source>
</evidence>
<evidence type="ECO:0000313" key="2">
    <source>
        <dbReference type="EMBL" id="GHI53367.1"/>
    </source>
</evidence>
<dbReference type="EMBL" id="BNEA01000015">
    <property type="protein sequence ID" value="GHI53367.1"/>
    <property type="molecule type" value="Genomic_DNA"/>
</dbReference>
<reference evidence="3" key="1">
    <citation type="submission" date="2023-07" db="EMBL/GenBank/DDBJ databases">
        <title>Whole genome shotgun sequence of Streptomyces achromogenes subsp. rubradiris NBRC 14000.</title>
        <authorList>
            <person name="Komaki H."/>
            <person name="Tamura T."/>
        </authorList>
    </citation>
    <scope>NUCLEOTIDE SEQUENCE [LARGE SCALE GENOMIC DNA]</scope>
    <source>
        <strain evidence="3">NBRC 14000</strain>
    </source>
</reference>
<proteinExistence type="predicted"/>
<sequence>MISTRRIAAAVGLAAGIAGIAAPQADAAGTGVPVVGKLAALSTLDSLTAGDIPAPYRDRVPKVSEQVQELKHLRELNQLRQVEQVVAPAAPLLGLVNAVPVRLR</sequence>
<organism evidence="2 3">
    <name type="scientific">Streptomyces rubradiris</name>
    <name type="common">Streptomyces achromogenes subsp. rubradiris</name>
    <dbReference type="NCBI Taxonomy" id="285531"/>
    <lineage>
        <taxon>Bacteria</taxon>
        <taxon>Bacillati</taxon>
        <taxon>Actinomycetota</taxon>
        <taxon>Actinomycetes</taxon>
        <taxon>Kitasatosporales</taxon>
        <taxon>Streptomycetaceae</taxon>
        <taxon>Streptomyces</taxon>
    </lineage>
</organism>
<keyword evidence="3" id="KW-1185">Reference proteome</keyword>
<gene>
    <name evidence="2" type="ORF">Srubr_32130</name>
</gene>
<protein>
    <recommendedName>
        <fullName evidence="4">Secreted protein</fullName>
    </recommendedName>
</protein>